<evidence type="ECO:0000256" key="3">
    <source>
        <dbReference type="ARBA" id="ARBA00022723"/>
    </source>
</evidence>
<dbReference type="AlphaFoldDB" id="A0A2X0M888"/>
<keyword evidence="11" id="KW-1185">Reference proteome</keyword>
<dbReference type="Gene3D" id="3.40.390.10">
    <property type="entry name" value="Collagenase (Catalytic Domain)"/>
    <property type="match status" value="1"/>
</dbReference>
<evidence type="ECO:0000313" key="10">
    <source>
        <dbReference type="EMBL" id="SCZ87894.1"/>
    </source>
</evidence>
<keyword evidence="5" id="KW-0378">Hydrolase</keyword>
<dbReference type="PANTHER" id="PTHR47466">
    <property type="match status" value="1"/>
</dbReference>
<sequence>MSFTAVRVLTRAVPDATFAGSAAQDGYLSTEMIHQQIEVVNSIFAASELPMNINLAQITYTNNPTWFEYGGDFDSETEREVIKNLRVGGAADINVFTVRRPRDGQALIMGYGTMPQEVQDAPLLDAIFLACDTLPGFSSEGGEVLQGKALAHELGHHLLGLPHTFEGGCSLINDGIADTPPQGYQTQGCTYNAAAQCQAGVPYVARGDDPEAKLWFNLMDYSNESCRGGLTPGQVAAGLDNWHRYRAQNISMNISIKS</sequence>
<evidence type="ECO:0000259" key="9">
    <source>
        <dbReference type="Pfam" id="PF05572"/>
    </source>
</evidence>
<dbReference type="Proteomes" id="UP000249723">
    <property type="component" value="Unassembled WGS sequence"/>
</dbReference>
<accession>A0A2X0M888</accession>
<evidence type="ECO:0000256" key="5">
    <source>
        <dbReference type="ARBA" id="ARBA00022801"/>
    </source>
</evidence>
<keyword evidence="2" id="KW-0645">Protease</keyword>
<dbReference type="GO" id="GO:0046872">
    <property type="term" value="F:metal ion binding"/>
    <property type="evidence" value="ECO:0007669"/>
    <property type="project" value="UniProtKB-KW"/>
</dbReference>
<keyword evidence="3" id="KW-0479">Metal-binding</keyword>
<dbReference type="GO" id="GO:0006508">
    <property type="term" value="P:proteolysis"/>
    <property type="evidence" value="ECO:0007669"/>
    <property type="project" value="UniProtKB-KW"/>
</dbReference>
<feature type="domain" description="Peptidase M43 pregnancy-associated plasma-A" evidence="9">
    <location>
        <begin position="148"/>
        <end position="235"/>
    </location>
</feature>
<organism evidence="10 11">
    <name type="scientific">Microbotryum saponariae</name>
    <dbReference type="NCBI Taxonomy" id="289078"/>
    <lineage>
        <taxon>Eukaryota</taxon>
        <taxon>Fungi</taxon>
        <taxon>Dikarya</taxon>
        <taxon>Basidiomycota</taxon>
        <taxon>Pucciniomycotina</taxon>
        <taxon>Microbotryomycetes</taxon>
        <taxon>Microbotryales</taxon>
        <taxon>Microbotryaceae</taxon>
        <taxon>Microbotryum</taxon>
    </lineage>
</organism>
<evidence type="ECO:0000256" key="6">
    <source>
        <dbReference type="ARBA" id="ARBA00022833"/>
    </source>
</evidence>
<protein>
    <submittedName>
        <fullName evidence="10">BZ3500_MvSof-1268-A1-R1_Chr2-3g05362 protein</fullName>
    </submittedName>
</protein>
<comment type="similarity">
    <text evidence="1">Belongs to the peptidase M43B family.</text>
</comment>
<evidence type="ECO:0000256" key="1">
    <source>
        <dbReference type="ARBA" id="ARBA00008721"/>
    </source>
</evidence>
<dbReference type="OrthoDB" id="536211at2759"/>
<evidence type="ECO:0000256" key="4">
    <source>
        <dbReference type="ARBA" id="ARBA00022729"/>
    </source>
</evidence>
<evidence type="ECO:0000313" key="11">
    <source>
        <dbReference type="Proteomes" id="UP000249723"/>
    </source>
</evidence>
<gene>
    <name evidence="10" type="ORF">BZ3500_MVSOF-1268-A1-R1_CHR2-3G05362</name>
</gene>
<proteinExistence type="inferred from homology"/>
<dbReference type="InterPro" id="IPR024079">
    <property type="entry name" value="MetalloPept_cat_dom_sf"/>
</dbReference>
<evidence type="ECO:0000256" key="2">
    <source>
        <dbReference type="ARBA" id="ARBA00022670"/>
    </source>
</evidence>
<reference evidence="11" key="1">
    <citation type="submission" date="2016-10" db="EMBL/GenBank/DDBJ databases">
        <authorList>
            <person name="Jeantristanb JTB J.-T."/>
            <person name="Ricardo R."/>
        </authorList>
    </citation>
    <scope>NUCLEOTIDE SEQUENCE [LARGE SCALE GENOMIC DNA]</scope>
</reference>
<dbReference type="SUPFAM" id="SSF55486">
    <property type="entry name" value="Metalloproteases ('zincins'), catalytic domain"/>
    <property type="match status" value="1"/>
</dbReference>
<dbReference type="EMBL" id="FMWP01000011">
    <property type="protein sequence ID" value="SCZ87894.1"/>
    <property type="molecule type" value="Genomic_DNA"/>
</dbReference>
<keyword evidence="4" id="KW-0732">Signal</keyword>
<dbReference type="PANTHER" id="PTHR47466:SF1">
    <property type="entry name" value="METALLOPROTEASE MEP1 (AFU_ORTHOLOGUE AFUA_1G07730)-RELATED"/>
    <property type="match status" value="1"/>
</dbReference>
<evidence type="ECO:0000256" key="8">
    <source>
        <dbReference type="ARBA" id="ARBA00023157"/>
    </source>
</evidence>
<dbReference type="Pfam" id="PF05572">
    <property type="entry name" value="Peptidase_M43"/>
    <property type="match status" value="1"/>
</dbReference>
<evidence type="ECO:0000256" key="7">
    <source>
        <dbReference type="ARBA" id="ARBA00023049"/>
    </source>
</evidence>
<name>A0A2X0M888_9BASI</name>
<dbReference type="STRING" id="289078.A0A2X0M888"/>
<keyword evidence="8" id="KW-1015">Disulfide bond</keyword>
<keyword evidence="6" id="KW-0862">Zinc</keyword>
<dbReference type="GO" id="GO:0008237">
    <property type="term" value="F:metallopeptidase activity"/>
    <property type="evidence" value="ECO:0007669"/>
    <property type="project" value="UniProtKB-KW"/>
</dbReference>
<dbReference type="InterPro" id="IPR008754">
    <property type="entry name" value="Peptidase_M43"/>
</dbReference>
<keyword evidence="7" id="KW-0482">Metalloprotease</keyword>